<protein>
    <submittedName>
        <fullName evidence="2">Uncharacterized protein</fullName>
    </submittedName>
</protein>
<reference evidence="2" key="1">
    <citation type="submission" date="2020-02" db="EMBL/GenBank/DDBJ databases">
        <authorList>
            <person name="Meier V. D."/>
        </authorList>
    </citation>
    <scope>NUCLEOTIDE SEQUENCE</scope>
    <source>
        <strain evidence="2">AVDCRST_MAG34</strain>
    </source>
</reference>
<evidence type="ECO:0000313" key="2">
    <source>
        <dbReference type="EMBL" id="CAA9323439.1"/>
    </source>
</evidence>
<gene>
    <name evidence="2" type="ORF">AVDCRST_MAG34-1576</name>
</gene>
<proteinExistence type="predicted"/>
<accession>A0A6J4L6E2</accession>
<dbReference type="AlphaFoldDB" id="A0A6J4L6E2"/>
<name>A0A6J4L6E2_9ACTN</name>
<dbReference type="EMBL" id="CADCUI010000001">
    <property type="protein sequence ID" value="CAA9323439.1"/>
    <property type="molecule type" value="Genomic_DNA"/>
</dbReference>
<evidence type="ECO:0000256" key="1">
    <source>
        <dbReference type="SAM" id="MobiDB-lite"/>
    </source>
</evidence>
<feature type="compositionally biased region" description="Polar residues" evidence="1">
    <location>
        <begin position="37"/>
        <end position="51"/>
    </location>
</feature>
<organism evidence="2">
    <name type="scientific">uncultured Nocardioidaceae bacterium</name>
    <dbReference type="NCBI Taxonomy" id="253824"/>
    <lineage>
        <taxon>Bacteria</taxon>
        <taxon>Bacillati</taxon>
        <taxon>Actinomycetota</taxon>
        <taxon>Actinomycetes</taxon>
        <taxon>Propionibacteriales</taxon>
        <taxon>Nocardioidaceae</taxon>
        <taxon>environmental samples</taxon>
    </lineage>
</organism>
<feature type="region of interest" description="Disordered" evidence="1">
    <location>
        <begin position="1"/>
        <end position="79"/>
    </location>
</feature>
<sequence>MGAVGPHELGQGSKQPAHLRVSAREPHASRPLLTRSPGRTPSVLSPIQDTSPPEVGREGATGQKPRHRTTRLDGLFRPI</sequence>